<sequence length="532" mass="61137">MRPVLKTEQVIKIRKAKLVLRNLLEQSGLKHKYVMERLVEAGFEIKKSTFANWFGTADNNLHRPPEDVLAPLVRIFLQNQSQISEAETLEQLCYLLGYRAPVLKTSEEILSQLSAELEWVGLEQLEHRQNQLQIYIDRLDQLLSKIEPLVMDFDKGAPVIRIPYGEGRQVTALTGKKGSELQQYRTSEGYEVPLTHIQSLDILSEIINQMNEGIHILRTYVENLLMGADEISSACFQRVEDFVSYTWEISDRLLYNNFLCRSNPLLRKTLLRMMATCQGIRYLLQSQEGNYNFQPFKAILSHKGDLHSSEINCAVAVYTGIIARQIIKTFRSPNSLQQGLQLFEKSRNKLERCAQSLSLEEDRYFFLKELANLYHDIASLMLTHQEHLPHIMEQANEWMGKAAFYYDQVLSEPNAFTLGLNPPRLLRLQSFRLMAKAWVCSDPETVLSELSLIQGVDDLSGTYWVTMMSQAIVWGILALRFDAQLPKAKEQAWDALRKASLVTGLSQRTEQEIQNDFVLKSLFSNKNIKVQA</sequence>
<name>A0A2M7FYH1_9BACT</name>
<evidence type="ECO:0000313" key="2">
    <source>
        <dbReference type="Proteomes" id="UP000231019"/>
    </source>
</evidence>
<gene>
    <name evidence="1" type="ORF">COW36_21740</name>
</gene>
<dbReference type="AlphaFoldDB" id="A0A2M7FYH1"/>
<dbReference type="EMBL" id="PFFQ01000060">
    <property type="protein sequence ID" value="PIW14392.1"/>
    <property type="molecule type" value="Genomic_DNA"/>
</dbReference>
<accession>A0A2M7FYH1</accession>
<comment type="caution">
    <text evidence="1">The sequence shown here is derived from an EMBL/GenBank/DDBJ whole genome shotgun (WGS) entry which is preliminary data.</text>
</comment>
<reference evidence="1 2" key="1">
    <citation type="submission" date="2017-09" db="EMBL/GenBank/DDBJ databases">
        <title>Depth-based differentiation of microbial function through sediment-hosted aquifers and enrichment of novel symbionts in the deep terrestrial subsurface.</title>
        <authorList>
            <person name="Probst A.J."/>
            <person name="Ladd B."/>
            <person name="Jarett J.K."/>
            <person name="Geller-Mcgrath D.E."/>
            <person name="Sieber C.M."/>
            <person name="Emerson J.B."/>
            <person name="Anantharaman K."/>
            <person name="Thomas B.C."/>
            <person name="Malmstrom R."/>
            <person name="Stieglmeier M."/>
            <person name="Klingl A."/>
            <person name="Woyke T."/>
            <person name="Ryan C.M."/>
            <person name="Banfield J.F."/>
        </authorList>
    </citation>
    <scope>NUCLEOTIDE SEQUENCE [LARGE SCALE GENOMIC DNA]</scope>
    <source>
        <strain evidence="1">CG17_big_fil_post_rev_8_21_14_2_50_48_46</strain>
    </source>
</reference>
<organism evidence="1 2">
    <name type="scientific">bacterium (Candidatus Blackallbacteria) CG17_big_fil_post_rev_8_21_14_2_50_48_46</name>
    <dbReference type="NCBI Taxonomy" id="2014261"/>
    <lineage>
        <taxon>Bacteria</taxon>
        <taxon>Candidatus Blackallbacteria</taxon>
    </lineage>
</organism>
<protein>
    <submittedName>
        <fullName evidence="1">Uncharacterized protein</fullName>
    </submittedName>
</protein>
<evidence type="ECO:0000313" key="1">
    <source>
        <dbReference type="EMBL" id="PIW14392.1"/>
    </source>
</evidence>
<dbReference type="Proteomes" id="UP000231019">
    <property type="component" value="Unassembled WGS sequence"/>
</dbReference>
<proteinExistence type="predicted"/>